<proteinExistence type="predicted"/>
<protein>
    <submittedName>
        <fullName evidence="1">Uncharacterized protein</fullName>
    </submittedName>
</protein>
<sequence length="9" mass="904">MDGTVPPTS</sequence>
<dbReference type="EMBL" id="CATNWA010016690">
    <property type="protein sequence ID" value="CAI9594645.1"/>
    <property type="molecule type" value="Genomic_DNA"/>
</dbReference>
<accession>A0ABN9FEW0</accession>
<evidence type="ECO:0000313" key="2">
    <source>
        <dbReference type="Proteomes" id="UP001162483"/>
    </source>
</evidence>
<dbReference type="Proteomes" id="UP001162483">
    <property type="component" value="Unassembled WGS sequence"/>
</dbReference>
<name>A0ABN9FEW0_9NEOB</name>
<comment type="caution">
    <text evidence="1">The sequence shown here is derived from an EMBL/GenBank/DDBJ whole genome shotgun (WGS) entry which is preliminary data.</text>
</comment>
<reference evidence="1" key="1">
    <citation type="submission" date="2023-05" db="EMBL/GenBank/DDBJ databases">
        <authorList>
            <person name="Stuckert A."/>
        </authorList>
    </citation>
    <scope>NUCLEOTIDE SEQUENCE</scope>
</reference>
<gene>
    <name evidence="1" type="ORF">SPARVUS_LOCUS11762235</name>
</gene>
<keyword evidence="2" id="KW-1185">Reference proteome</keyword>
<organism evidence="1 2">
    <name type="scientific">Staurois parvus</name>
    <dbReference type="NCBI Taxonomy" id="386267"/>
    <lineage>
        <taxon>Eukaryota</taxon>
        <taxon>Metazoa</taxon>
        <taxon>Chordata</taxon>
        <taxon>Craniata</taxon>
        <taxon>Vertebrata</taxon>
        <taxon>Euteleostomi</taxon>
        <taxon>Amphibia</taxon>
        <taxon>Batrachia</taxon>
        <taxon>Anura</taxon>
        <taxon>Neobatrachia</taxon>
        <taxon>Ranoidea</taxon>
        <taxon>Ranidae</taxon>
        <taxon>Staurois</taxon>
    </lineage>
</organism>
<evidence type="ECO:0000313" key="1">
    <source>
        <dbReference type="EMBL" id="CAI9594645.1"/>
    </source>
</evidence>